<dbReference type="AlphaFoldDB" id="A0A1M4SZB4"/>
<dbReference type="EMBL" id="FQUM01000001">
    <property type="protein sequence ID" value="SHE37513.1"/>
    <property type="molecule type" value="Genomic_DNA"/>
</dbReference>
<dbReference type="Gene3D" id="2.170.130.10">
    <property type="entry name" value="TonB-dependent receptor, plug domain"/>
    <property type="match status" value="1"/>
</dbReference>
<dbReference type="GO" id="GO:0009279">
    <property type="term" value="C:cell outer membrane"/>
    <property type="evidence" value="ECO:0007669"/>
    <property type="project" value="UniProtKB-SubCell"/>
</dbReference>
<dbReference type="SUPFAM" id="SSF56935">
    <property type="entry name" value="Porins"/>
    <property type="match status" value="1"/>
</dbReference>
<dbReference type="InterPro" id="IPR037066">
    <property type="entry name" value="Plug_dom_sf"/>
</dbReference>
<dbReference type="PANTHER" id="PTHR30069:SF29">
    <property type="entry name" value="HEMOGLOBIN AND HEMOGLOBIN-HAPTOGLOBIN-BINDING PROTEIN 1-RELATED"/>
    <property type="match status" value="1"/>
</dbReference>
<keyword evidence="4" id="KW-0812">Transmembrane</keyword>
<evidence type="ECO:0000256" key="1">
    <source>
        <dbReference type="ARBA" id="ARBA00004571"/>
    </source>
</evidence>
<dbReference type="InterPro" id="IPR036942">
    <property type="entry name" value="Beta-barrel_TonB_sf"/>
</dbReference>
<dbReference type="Pfam" id="PF07715">
    <property type="entry name" value="Plug"/>
    <property type="match status" value="1"/>
</dbReference>
<keyword evidence="9" id="KW-0675">Receptor</keyword>
<sequence length="774" mass="87825">MLKKIIIVVVLLFTGIFTNAQTLYVLSGNVTDMSTGESLVGAAVAVAEKDGIGAFSNSYGFYSLSLESGEYRILVQFTGYETMVIPVDLRKNTKLDIELNKSNYEIGGVVVTGQRADRNVTSVEMGKVQLAPKQIESIPVIFGEPDILKTIQLTAGVKPAGEGNSGFYVRGGGIDQNLILLDEAPVYSASHLLGFFSVFNSEALKSASLLKGSIPAEFGGRASSVLDIQMNEGNMKRHGVSGNLGLISSNLTVEGPIVKDKSSFMLSGRRTYADLFLNLSSDDDIKNTYLYFYDLNMKANYKIDGKNRIYLSGYLGRDDFGYKKEFGFDWGSITGTLRWNHIFSERLFANTSLIFSNYSYNINVLRDLDLKIRSEIQDVNLKQDFSFYMNADNTLKFGFNIINHRILPGEVRVNEGYTYISPENISRRRAVEWAGYVSNSWRTSDKIKLYYGLRLALFSNIGPGEFYEFDDSGELIETIQIGKGKSYKTQGGLEPRLGFNYTFTNRSSVKASYNRIYQFLHLLTNSTTTTPTDLWLPSSNNVKPQISDQFSVGYFQNFKSNEFESSIEFYYKNLQNQIDYKNGADLMFNSTVESELVFGRGWAYGAELMLKRNFGRLNGWFSYTWSKTMRQFDEISNGNPFPARHDRTHDISVVAMYDITRKLKLSATWVFYTGNAVTFPSGKYEIDGKTIGYYTERNGYRMPDYHRMDLGLVWQLRKTTRFESSLNFSVYNAYARENAYFIDFRTKEDNPDETEAVQVSLFRAIPSISYRFKF</sequence>
<keyword evidence="10" id="KW-1185">Reference proteome</keyword>
<dbReference type="InterPro" id="IPR039426">
    <property type="entry name" value="TonB-dep_rcpt-like"/>
</dbReference>
<keyword evidence="2" id="KW-0813">Transport</keyword>
<dbReference type="STRING" id="1484053.SAMN05444274_101201"/>
<dbReference type="Gene3D" id="2.40.170.20">
    <property type="entry name" value="TonB-dependent receptor, beta-barrel domain"/>
    <property type="match status" value="1"/>
</dbReference>
<keyword evidence="3" id="KW-1134">Transmembrane beta strand</keyword>
<dbReference type="GO" id="GO:0015344">
    <property type="term" value="F:siderophore uptake transmembrane transporter activity"/>
    <property type="evidence" value="ECO:0007669"/>
    <property type="project" value="TreeGrafter"/>
</dbReference>
<dbReference type="Gene3D" id="2.60.40.1120">
    <property type="entry name" value="Carboxypeptidase-like, regulatory domain"/>
    <property type="match status" value="1"/>
</dbReference>
<proteinExistence type="predicted"/>
<evidence type="ECO:0000256" key="5">
    <source>
        <dbReference type="ARBA" id="ARBA00022729"/>
    </source>
</evidence>
<keyword evidence="6" id="KW-0472">Membrane</keyword>
<evidence type="ECO:0000313" key="9">
    <source>
        <dbReference type="EMBL" id="SHE37513.1"/>
    </source>
</evidence>
<dbReference type="SUPFAM" id="SSF49464">
    <property type="entry name" value="Carboxypeptidase regulatory domain-like"/>
    <property type="match status" value="1"/>
</dbReference>
<keyword evidence="5" id="KW-0732">Signal</keyword>
<evidence type="ECO:0000256" key="7">
    <source>
        <dbReference type="ARBA" id="ARBA00023237"/>
    </source>
</evidence>
<organism evidence="9 10">
    <name type="scientific">Mariniphaga anaerophila</name>
    <dbReference type="NCBI Taxonomy" id="1484053"/>
    <lineage>
        <taxon>Bacteria</taxon>
        <taxon>Pseudomonadati</taxon>
        <taxon>Bacteroidota</taxon>
        <taxon>Bacteroidia</taxon>
        <taxon>Marinilabiliales</taxon>
        <taxon>Prolixibacteraceae</taxon>
        <taxon>Mariniphaga</taxon>
    </lineage>
</organism>
<dbReference type="OrthoDB" id="9803050at2"/>
<dbReference type="Proteomes" id="UP000184164">
    <property type="component" value="Unassembled WGS sequence"/>
</dbReference>
<dbReference type="GO" id="GO:0044718">
    <property type="term" value="P:siderophore transmembrane transport"/>
    <property type="evidence" value="ECO:0007669"/>
    <property type="project" value="TreeGrafter"/>
</dbReference>
<evidence type="ECO:0000256" key="2">
    <source>
        <dbReference type="ARBA" id="ARBA00022448"/>
    </source>
</evidence>
<keyword evidence="7" id="KW-0998">Cell outer membrane</keyword>
<evidence type="ECO:0000259" key="8">
    <source>
        <dbReference type="Pfam" id="PF07715"/>
    </source>
</evidence>
<reference evidence="9 10" key="1">
    <citation type="submission" date="2016-11" db="EMBL/GenBank/DDBJ databases">
        <authorList>
            <person name="Jaros S."/>
            <person name="Januszkiewicz K."/>
            <person name="Wedrychowicz H."/>
        </authorList>
    </citation>
    <scope>NUCLEOTIDE SEQUENCE [LARGE SCALE GENOMIC DNA]</scope>
    <source>
        <strain evidence="9 10">DSM 26910</strain>
    </source>
</reference>
<name>A0A1M4SZB4_9BACT</name>
<feature type="domain" description="TonB-dependent receptor plug" evidence="8">
    <location>
        <begin position="147"/>
        <end position="223"/>
    </location>
</feature>
<protein>
    <submittedName>
        <fullName evidence="9">TonB-dependent Receptor Plug Domain</fullName>
    </submittedName>
</protein>
<gene>
    <name evidence="9" type="ORF">SAMN05444274_101201</name>
</gene>
<dbReference type="InterPro" id="IPR012910">
    <property type="entry name" value="Plug_dom"/>
</dbReference>
<evidence type="ECO:0000256" key="4">
    <source>
        <dbReference type="ARBA" id="ARBA00022692"/>
    </source>
</evidence>
<dbReference type="RefSeq" id="WP_072998125.1">
    <property type="nucleotide sequence ID" value="NZ_FQUM01000001.1"/>
</dbReference>
<dbReference type="Pfam" id="PF13715">
    <property type="entry name" value="CarbopepD_reg_2"/>
    <property type="match status" value="1"/>
</dbReference>
<accession>A0A1M4SZB4</accession>
<dbReference type="InterPro" id="IPR008969">
    <property type="entry name" value="CarboxyPept-like_regulatory"/>
</dbReference>
<comment type="subcellular location">
    <subcellularLocation>
        <location evidence="1">Cell outer membrane</location>
        <topology evidence="1">Multi-pass membrane protein</topology>
    </subcellularLocation>
</comment>
<evidence type="ECO:0000256" key="6">
    <source>
        <dbReference type="ARBA" id="ARBA00023136"/>
    </source>
</evidence>
<dbReference type="PANTHER" id="PTHR30069">
    <property type="entry name" value="TONB-DEPENDENT OUTER MEMBRANE RECEPTOR"/>
    <property type="match status" value="1"/>
</dbReference>
<evidence type="ECO:0000256" key="3">
    <source>
        <dbReference type="ARBA" id="ARBA00022452"/>
    </source>
</evidence>
<evidence type="ECO:0000313" key="10">
    <source>
        <dbReference type="Proteomes" id="UP000184164"/>
    </source>
</evidence>